<name>A0ABP1HDZ7_9EUKA</name>
<dbReference type="Proteomes" id="UP001642409">
    <property type="component" value="Unassembled WGS sequence"/>
</dbReference>
<reference evidence="2 3" key="1">
    <citation type="submission" date="2024-07" db="EMBL/GenBank/DDBJ databases">
        <authorList>
            <person name="Akdeniz Z."/>
        </authorList>
    </citation>
    <scope>NUCLEOTIDE SEQUENCE [LARGE SCALE GENOMIC DNA]</scope>
</reference>
<feature type="transmembrane region" description="Helical" evidence="1">
    <location>
        <begin position="521"/>
        <end position="543"/>
    </location>
</feature>
<keyword evidence="1" id="KW-1133">Transmembrane helix</keyword>
<organism evidence="2 3">
    <name type="scientific">Hexamita inflata</name>
    <dbReference type="NCBI Taxonomy" id="28002"/>
    <lineage>
        <taxon>Eukaryota</taxon>
        <taxon>Metamonada</taxon>
        <taxon>Diplomonadida</taxon>
        <taxon>Hexamitidae</taxon>
        <taxon>Hexamitinae</taxon>
        <taxon>Hexamita</taxon>
    </lineage>
</organism>
<dbReference type="EMBL" id="CAXDID020000028">
    <property type="protein sequence ID" value="CAL5992201.1"/>
    <property type="molecule type" value="Genomic_DNA"/>
</dbReference>
<evidence type="ECO:0008006" key="4">
    <source>
        <dbReference type="Google" id="ProtNLM"/>
    </source>
</evidence>
<proteinExistence type="predicted"/>
<sequence>MIQTLYVYSVQLNSQSFVDCFSTQSYIHGDTLANTLTLKLIPFESLDLIKDQNMCLNYLVGKIIQVFLHYDDLTFPTTAQPAFFQYVYNVEQDVVFQLTQSEYTHIINKQDAMYELWYDINLVMMNNSVDRIEHTVHNGTGCFNYIKFAYTPNGDAQIISTPNDCYVDFSSLQVYLEYNLNSINYQIPIQPCTSNCDPDQYQVSSTNFSQILSYNIQYSQQLQTFYNAFYDYRLIMMTLVLQFNQNGINTYVRQDIQDKWANDVWSCMPNDQANATYWGLYLYTLLNSDGLFIQIRDTLQNIFKCDTSATHHVVLDHYMMEGNVVNHQKQTIDMYTFSQAVGIQFESNTEYLDFRTNVFVNTSTMSLIVLSFCAEDGTILYEISQYGVVYLGCLAKEILHVYESSFCVDLFVEDIHGCKQQLQHSNERNHASLFYIQHTNFHFLGFFNFNDAMNYSNHKLQIQFDCDHFDPTLDSEGGTCEKNLQILKEKFKSNAKIGFFYDNNFDIVQSSAFVLEFKLNLVPFIVVSCITLLIMGVGFIIYYSSQRQSV</sequence>
<gene>
    <name evidence="2" type="ORF">HINF_LOCUS12467</name>
</gene>
<protein>
    <recommendedName>
        <fullName evidence="4">Transmembrane protein</fullName>
    </recommendedName>
</protein>
<evidence type="ECO:0000313" key="3">
    <source>
        <dbReference type="Proteomes" id="UP001642409"/>
    </source>
</evidence>
<keyword evidence="1" id="KW-0812">Transmembrane</keyword>
<keyword evidence="1" id="KW-0472">Membrane</keyword>
<evidence type="ECO:0000313" key="2">
    <source>
        <dbReference type="EMBL" id="CAL5992201.1"/>
    </source>
</evidence>
<evidence type="ECO:0000256" key="1">
    <source>
        <dbReference type="SAM" id="Phobius"/>
    </source>
</evidence>
<accession>A0ABP1HDZ7</accession>
<comment type="caution">
    <text evidence="2">The sequence shown here is derived from an EMBL/GenBank/DDBJ whole genome shotgun (WGS) entry which is preliminary data.</text>
</comment>
<keyword evidence="3" id="KW-1185">Reference proteome</keyword>